<evidence type="ECO:0000313" key="9">
    <source>
        <dbReference type="EMBL" id="SFE74599.1"/>
    </source>
</evidence>
<keyword evidence="5 7" id="KW-1133">Transmembrane helix</keyword>
<evidence type="ECO:0000256" key="1">
    <source>
        <dbReference type="ARBA" id="ARBA00004651"/>
    </source>
</evidence>
<evidence type="ECO:0000256" key="6">
    <source>
        <dbReference type="ARBA" id="ARBA00023136"/>
    </source>
</evidence>
<evidence type="ECO:0000256" key="2">
    <source>
        <dbReference type="ARBA" id="ARBA00022448"/>
    </source>
</evidence>
<dbReference type="AlphaFoldDB" id="A0A1I2D267"/>
<dbReference type="Gene3D" id="1.10.3720.10">
    <property type="entry name" value="MetI-like"/>
    <property type="match status" value="1"/>
</dbReference>
<feature type="transmembrane region" description="Helical" evidence="7">
    <location>
        <begin position="187"/>
        <end position="209"/>
    </location>
</feature>
<evidence type="ECO:0000259" key="8">
    <source>
        <dbReference type="PROSITE" id="PS50928"/>
    </source>
</evidence>
<feature type="transmembrane region" description="Helical" evidence="7">
    <location>
        <begin position="148"/>
        <end position="166"/>
    </location>
</feature>
<dbReference type="InterPro" id="IPR000515">
    <property type="entry name" value="MetI-like"/>
</dbReference>
<evidence type="ECO:0000256" key="7">
    <source>
        <dbReference type="RuleBase" id="RU363032"/>
    </source>
</evidence>
<dbReference type="CDD" id="cd06261">
    <property type="entry name" value="TM_PBP2"/>
    <property type="match status" value="1"/>
</dbReference>
<evidence type="ECO:0000256" key="3">
    <source>
        <dbReference type="ARBA" id="ARBA00022475"/>
    </source>
</evidence>
<comment type="subcellular location">
    <subcellularLocation>
        <location evidence="1 7">Cell membrane</location>
        <topology evidence="1 7">Multi-pass membrane protein</topology>
    </subcellularLocation>
</comment>
<evidence type="ECO:0000256" key="5">
    <source>
        <dbReference type="ARBA" id="ARBA00022989"/>
    </source>
</evidence>
<keyword evidence="3" id="KW-1003">Cell membrane</keyword>
<keyword evidence="10" id="KW-1185">Reference proteome</keyword>
<feature type="domain" description="ABC transmembrane type-1" evidence="8">
    <location>
        <begin position="80"/>
        <end position="280"/>
    </location>
</feature>
<dbReference type="PANTHER" id="PTHR43744:SF9">
    <property type="entry name" value="POLYGALACTURONAN_RHAMNOGALACTURONAN TRANSPORT SYSTEM PERMEASE PROTEIN YTCP"/>
    <property type="match status" value="1"/>
</dbReference>
<feature type="transmembrane region" description="Helical" evidence="7">
    <location>
        <begin position="20"/>
        <end position="40"/>
    </location>
</feature>
<dbReference type="Proteomes" id="UP000198855">
    <property type="component" value="Unassembled WGS sequence"/>
</dbReference>
<gene>
    <name evidence="9" type="ORF">SAMN05216378_3924</name>
</gene>
<dbReference type="GO" id="GO:0055085">
    <property type="term" value="P:transmembrane transport"/>
    <property type="evidence" value="ECO:0007669"/>
    <property type="project" value="InterPro"/>
</dbReference>
<dbReference type="OrthoDB" id="9810086at2"/>
<feature type="transmembrane region" description="Helical" evidence="7">
    <location>
        <begin position="80"/>
        <end position="103"/>
    </location>
</feature>
<protein>
    <submittedName>
        <fullName evidence="9">Putative aldouronate transport system permease protein</fullName>
    </submittedName>
</protein>
<dbReference type="PANTHER" id="PTHR43744">
    <property type="entry name" value="ABC TRANSPORTER PERMEASE PROTEIN MG189-RELATED-RELATED"/>
    <property type="match status" value="1"/>
</dbReference>
<keyword evidence="4 7" id="KW-0812">Transmembrane</keyword>
<sequence length="296" mass="32673">MKAVNHRRPILSAPGVFEFINMGIIAVLVILCLAPLLHIASMSLSSNRAILSGEVTVFPLGINFEAYQKIFQDASMIRSLLVSLGLTAGYTALSMLMTVFAAYPLSKRLKGAKFVMFLILFTMFFSGGTIPDYLLIRSLHLTNHLGSLLLPAMINPFFLIILLTFLRSLPSGLLEAAEMDGSSHFHSLVRIVLPLSMPALATLSLFYAVGRWNGFMDALMYITNPNLYPIQLKLYQVVMNSMTNDPLSMQGDQIVSVLPESIKAASIMFATLPILLVYPWLQKYFISGVMIGAVKE</sequence>
<proteinExistence type="inferred from homology"/>
<dbReference type="PROSITE" id="PS50928">
    <property type="entry name" value="ABC_TM1"/>
    <property type="match status" value="1"/>
</dbReference>
<evidence type="ECO:0000313" key="10">
    <source>
        <dbReference type="Proteomes" id="UP000198855"/>
    </source>
</evidence>
<dbReference type="SUPFAM" id="SSF161098">
    <property type="entry name" value="MetI-like"/>
    <property type="match status" value="1"/>
</dbReference>
<name>A0A1I2D267_9BACL</name>
<accession>A0A1I2D267</accession>
<comment type="similarity">
    <text evidence="7">Belongs to the binding-protein-dependent transport system permease family.</text>
</comment>
<keyword evidence="2 7" id="KW-0813">Transport</keyword>
<reference evidence="10" key="1">
    <citation type="submission" date="2016-10" db="EMBL/GenBank/DDBJ databases">
        <authorList>
            <person name="Varghese N."/>
            <person name="Submissions S."/>
        </authorList>
    </citation>
    <scope>NUCLEOTIDE SEQUENCE [LARGE SCALE GENOMIC DNA]</scope>
    <source>
        <strain evidence="10">CGMCC 1.10784</strain>
    </source>
</reference>
<dbReference type="EMBL" id="FOMT01000004">
    <property type="protein sequence ID" value="SFE74599.1"/>
    <property type="molecule type" value="Genomic_DNA"/>
</dbReference>
<dbReference type="GO" id="GO:0005886">
    <property type="term" value="C:plasma membrane"/>
    <property type="evidence" value="ECO:0007669"/>
    <property type="project" value="UniProtKB-SubCell"/>
</dbReference>
<dbReference type="RefSeq" id="WP_091188126.1">
    <property type="nucleotide sequence ID" value="NZ_FOMT01000004.1"/>
</dbReference>
<feature type="transmembrane region" description="Helical" evidence="7">
    <location>
        <begin position="115"/>
        <end position="136"/>
    </location>
</feature>
<evidence type="ECO:0000256" key="4">
    <source>
        <dbReference type="ARBA" id="ARBA00022692"/>
    </source>
</evidence>
<dbReference type="STRING" id="1045775.SAMN05216378_3924"/>
<dbReference type="InterPro" id="IPR035906">
    <property type="entry name" value="MetI-like_sf"/>
</dbReference>
<dbReference type="Pfam" id="PF00528">
    <property type="entry name" value="BPD_transp_1"/>
    <property type="match status" value="1"/>
</dbReference>
<keyword evidence="6 7" id="KW-0472">Membrane</keyword>
<organism evidence="9 10">
    <name type="scientific">Paenibacillus catalpae</name>
    <dbReference type="NCBI Taxonomy" id="1045775"/>
    <lineage>
        <taxon>Bacteria</taxon>
        <taxon>Bacillati</taxon>
        <taxon>Bacillota</taxon>
        <taxon>Bacilli</taxon>
        <taxon>Bacillales</taxon>
        <taxon>Paenibacillaceae</taxon>
        <taxon>Paenibacillus</taxon>
    </lineage>
</organism>